<organism evidence="1 2">
    <name type="scientific">Bombella pollinis</name>
    <dbReference type="NCBI Taxonomy" id="2967337"/>
    <lineage>
        <taxon>Bacteria</taxon>
        <taxon>Pseudomonadati</taxon>
        <taxon>Pseudomonadota</taxon>
        <taxon>Alphaproteobacteria</taxon>
        <taxon>Acetobacterales</taxon>
        <taxon>Acetobacteraceae</taxon>
        <taxon>Bombella</taxon>
    </lineage>
</organism>
<dbReference type="PANTHER" id="PTHR33875:SF2">
    <property type="entry name" value="ACR183CP"/>
    <property type="match status" value="1"/>
</dbReference>
<sequence length="185" mass="21110">MPAQETHKPAELIWGHGPKKLEVFLEPTCPFCVRASRKLMPLLAHVGEEAMTLHIYLHSQPWHLFSGVVTRCILAAAALPEGRDKAWQTLRSVGDHREEFEFAHHYEGANMHTTPEELLERLEVYTRLNLAVPFRLASVTEAIKAHTRYARHNKIHVSPSFMLNGTLDERFQSGQSVEEWAALLK</sequence>
<dbReference type="PANTHER" id="PTHR33875">
    <property type="entry name" value="OS09G0542200 PROTEIN"/>
    <property type="match status" value="1"/>
</dbReference>
<dbReference type="SUPFAM" id="SSF52833">
    <property type="entry name" value="Thioredoxin-like"/>
    <property type="match status" value="1"/>
</dbReference>
<dbReference type="Proteomes" id="UP001165575">
    <property type="component" value="Unassembled WGS sequence"/>
</dbReference>
<gene>
    <name evidence="1" type="ORF">NQF89_03355</name>
</gene>
<dbReference type="InterPro" id="IPR011767">
    <property type="entry name" value="GLR_AS"/>
</dbReference>
<dbReference type="RefSeq" id="WP_099027272.1">
    <property type="nucleotide sequence ID" value="NZ_JANIDX010000002.1"/>
</dbReference>
<dbReference type="EMBL" id="JANIDX010000002">
    <property type="protein sequence ID" value="MCX5619457.1"/>
    <property type="molecule type" value="Genomic_DNA"/>
</dbReference>
<comment type="caution">
    <text evidence="1">The sequence shown here is derived from an EMBL/GenBank/DDBJ whole genome shotgun (WGS) entry which is preliminary data.</text>
</comment>
<evidence type="ECO:0000313" key="1">
    <source>
        <dbReference type="EMBL" id="MCX5619457.1"/>
    </source>
</evidence>
<dbReference type="PROSITE" id="PS00195">
    <property type="entry name" value="GLUTAREDOXIN_1"/>
    <property type="match status" value="1"/>
</dbReference>
<reference evidence="1 2" key="1">
    <citation type="submission" date="2022-07" db="EMBL/GenBank/DDBJ databases">
        <title>Bombella genomes.</title>
        <authorList>
            <person name="Harer L."/>
            <person name="Styblova S."/>
            <person name="Ehrmann M."/>
        </authorList>
    </citation>
    <scope>NUCLEOTIDE SEQUENCE [LARGE SCALE GENOMIC DNA]</scope>
    <source>
        <strain evidence="1 2">TMW 2.2556</strain>
    </source>
</reference>
<dbReference type="InterPro" id="IPR036249">
    <property type="entry name" value="Thioredoxin-like_sf"/>
</dbReference>
<accession>A0ABT3WNY4</accession>
<keyword evidence="2" id="KW-1185">Reference proteome</keyword>
<dbReference type="Gene3D" id="3.40.30.10">
    <property type="entry name" value="Glutaredoxin"/>
    <property type="match status" value="1"/>
</dbReference>
<protein>
    <submittedName>
        <fullName evidence="1">Thioredoxin domain-containing protein</fullName>
    </submittedName>
</protein>
<evidence type="ECO:0000313" key="2">
    <source>
        <dbReference type="Proteomes" id="UP001165575"/>
    </source>
</evidence>
<proteinExistence type="predicted"/>
<name>A0ABT3WNY4_9PROT</name>